<dbReference type="Gene3D" id="1.10.1070.11">
    <property type="entry name" value="Phosphatidylinositol 3-/4-kinase, catalytic domain"/>
    <property type="match status" value="1"/>
</dbReference>
<gene>
    <name evidence="1" type="primary">PIK3C3_3</name>
    <name evidence="1" type="ORF">OS493_016315</name>
</gene>
<dbReference type="GO" id="GO:0016303">
    <property type="term" value="F:1-phosphatidylinositol-3-kinase activity"/>
    <property type="evidence" value="ECO:0007669"/>
    <property type="project" value="UniProtKB-EC"/>
</dbReference>
<dbReference type="EC" id="2.7.1.137" evidence="1"/>
<keyword evidence="1" id="KW-0808">Transferase</keyword>
<organism evidence="1 2">
    <name type="scientific">Desmophyllum pertusum</name>
    <dbReference type="NCBI Taxonomy" id="174260"/>
    <lineage>
        <taxon>Eukaryota</taxon>
        <taxon>Metazoa</taxon>
        <taxon>Cnidaria</taxon>
        <taxon>Anthozoa</taxon>
        <taxon>Hexacorallia</taxon>
        <taxon>Scleractinia</taxon>
        <taxon>Caryophylliina</taxon>
        <taxon>Caryophylliidae</taxon>
        <taxon>Desmophyllum</taxon>
    </lineage>
</organism>
<reference evidence="1" key="1">
    <citation type="submission" date="2023-01" db="EMBL/GenBank/DDBJ databases">
        <title>Genome assembly of the deep-sea coral Lophelia pertusa.</title>
        <authorList>
            <person name="Herrera S."/>
            <person name="Cordes E."/>
        </authorList>
    </citation>
    <scope>NUCLEOTIDE SEQUENCE</scope>
    <source>
        <strain evidence="1">USNM1676648</strain>
        <tissue evidence="1">Polyp</tissue>
    </source>
</reference>
<dbReference type="AlphaFoldDB" id="A0A9W9ZP21"/>
<dbReference type="OrthoDB" id="5954795at2759"/>
<protein>
    <submittedName>
        <fullName evidence="1">Phosphatidylinositol 3-kinase catalytic subunit type 3</fullName>
        <ecNumber evidence="1">2.7.1.137</ecNumber>
    </submittedName>
</protein>
<dbReference type="InterPro" id="IPR036940">
    <property type="entry name" value="PI3/4_kinase_cat_sf"/>
</dbReference>
<name>A0A9W9ZP21_9CNID</name>
<comment type="caution">
    <text evidence="1">The sequence shown here is derived from an EMBL/GenBank/DDBJ whole genome shotgun (WGS) entry which is preliminary data.</text>
</comment>
<dbReference type="EMBL" id="MU825881">
    <property type="protein sequence ID" value="KAJ7385246.1"/>
    <property type="molecule type" value="Genomic_DNA"/>
</dbReference>
<dbReference type="Proteomes" id="UP001163046">
    <property type="component" value="Unassembled WGS sequence"/>
</dbReference>
<sequence length="55" mass="6232">MVDANVPDIALEPDKTVKKVQDKFRFVDLSDEEAVQYLQSLIDEKCHCYVSCVVG</sequence>
<proteinExistence type="predicted"/>
<evidence type="ECO:0000313" key="1">
    <source>
        <dbReference type="EMBL" id="KAJ7385246.1"/>
    </source>
</evidence>
<evidence type="ECO:0000313" key="2">
    <source>
        <dbReference type="Proteomes" id="UP001163046"/>
    </source>
</evidence>
<accession>A0A9W9ZP21</accession>
<keyword evidence="2" id="KW-1185">Reference proteome</keyword>